<dbReference type="SMART" id="SM00252">
    <property type="entry name" value="SH2"/>
    <property type="match status" value="1"/>
</dbReference>
<reference evidence="5" key="2">
    <citation type="submission" date="2025-09" db="UniProtKB">
        <authorList>
            <consortium name="Ensembl"/>
        </authorList>
    </citation>
    <scope>IDENTIFICATION</scope>
</reference>
<feature type="compositionally biased region" description="Polar residues" evidence="3">
    <location>
        <begin position="17"/>
        <end position="29"/>
    </location>
</feature>
<dbReference type="PROSITE" id="PS50001">
    <property type="entry name" value="SH2"/>
    <property type="match status" value="1"/>
</dbReference>
<dbReference type="GeneTree" id="ENSGT00940000159107"/>
<dbReference type="GO" id="GO:0001784">
    <property type="term" value="F:phosphotyrosine residue binding"/>
    <property type="evidence" value="ECO:0007669"/>
    <property type="project" value="TreeGrafter"/>
</dbReference>
<proteinExistence type="predicted"/>
<evidence type="ECO:0000259" key="4">
    <source>
        <dbReference type="PROSITE" id="PS50001"/>
    </source>
</evidence>
<dbReference type="InterPro" id="IPR051846">
    <property type="entry name" value="SH2_domain_adapters"/>
</dbReference>
<sequence>RAAPSLPPSSPREAEQRSQSCAKPSQTLCTGLRARGAGGGWFKEFPANLKTVSDRPKPSGGHHASKPSGGARKNLGSPEAGLASSLPGKNRKNSATELGGTKTLLAPGKDGTGSRLSRDNLQGLLQAAAGKMRKNSRVDGAPPEDPGWGGPKGNPSCGGYINRLIKVNAQEKNAKNFSVPAPNPSPVPPAEPEKPKQEPVIILEDYADPYDAKQTKGQRDAERLEENDGYMEPYDAQQMITEIRRRGSKDPFGGKAVLLLGEPGAKGDVGVKVPASKPLQLYDTPYEPAETGSQFETRLLEARTAEITALGVEERADRLVWPKPERDLEENAPPFFSQLLRVLPLAFPVQFEGSEKLVTATETPPQAQPCPKNWPSKMVKSPAGIEPGMDGERVDSALVLEKQPWFHGSITRAQAESRLQPCPEAGYLVRTSEMGPTKYSIALKTSQGCVHIIVAQTKDHKYTLDQAGGLFDTVPQVVGYYSTEKLPFKGPTHDSPLPGLGSHSSSHRHEKPSGFCMG</sequence>
<dbReference type="OrthoDB" id="5914531at2759"/>
<dbReference type="OMA" id="WFKEFPM"/>
<feature type="region of interest" description="Disordered" evidence="3">
    <location>
        <begin position="491"/>
        <end position="518"/>
    </location>
</feature>
<dbReference type="Gene3D" id="3.30.505.10">
    <property type="entry name" value="SH2 domain"/>
    <property type="match status" value="1"/>
</dbReference>
<evidence type="ECO:0000313" key="5">
    <source>
        <dbReference type="Ensembl" id="ENSNNAP00000014770.1"/>
    </source>
</evidence>
<feature type="compositionally biased region" description="Low complexity" evidence="3">
    <location>
        <begin position="495"/>
        <end position="504"/>
    </location>
</feature>
<dbReference type="PANTHER" id="PTHR15127">
    <property type="entry name" value="HEAVYWEIGHT, ISOFORM A"/>
    <property type="match status" value="1"/>
</dbReference>
<gene>
    <name evidence="5" type="primary">SHE</name>
</gene>
<dbReference type="Proteomes" id="UP000694559">
    <property type="component" value="Unplaced"/>
</dbReference>
<reference evidence="5" key="1">
    <citation type="submission" date="2025-08" db="UniProtKB">
        <authorList>
            <consortium name="Ensembl"/>
        </authorList>
    </citation>
    <scope>IDENTIFICATION</scope>
</reference>
<dbReference type="InterPro" id="IPR000980">
    <property type="entry name" value="SH2"/>
</dbReference>
<feature type="domain" description="SH2" evidence="4">
    <location>
        <begin position="405"/>
        <end position="497"/>
    </location>
</feature>
<feature type="region of interest" description="Disordered" evidence="3">
    <location>
        <begin position="1"/>
        <end position="159"/>
    </location>
</feature>
<feature type="compositionally biased region" description="Pro residues" evidence="3">
    <location>
        <begin position="1"/>
        <end position="10"/>
    </location>
</feature>
<feature type="compositionally biased region" description="Basic and acidic residues" evidence="3">
    <location>
        <begin position="210"/>
        <end position="226"/>
    </location>
</feature>
<dbReference type="PRINTS" id="PR00401">
    <property type="entry name" value="SH2DOMAIN"/>
</dbReference>
<dbReference type="Ensembl" id="ENSNNAT00000015489.1">
    <property type="protein sequence ID" value="ENSNNAP00000014770.1"/>
    <property type="gene ID" value="ENSNNAG00000009890.1"/>
</dbReference>
<evidence type="ECO:0000256" key="2">
    <source>
        <dbReference type="PROSITE-ProRule" id="PRU00191"/>
    </source>
</evidence>
<accession>A0A8C6XHX3</accession>
<dbReference type="Pfam" id="PF00017">
    <property type="entry name" value="SH2"/>
    <property type="match status" value="1"/>
</dbReference>
<evidence type="ECO:0000313" key="6">
    <source>
        <dbReference type="Proteomes" id="UP000694559"/>
    </source>
</evidence>
<organism evidence="5 6">
    <name type="scientific">Naja naja</name>
    <name type="common">Indian cobra</name>
    <dbReference type="NCBI Taxonomy" id="35670"/>
    <lineage>
        <taxon>Eukaryota</taxon>
        <taxon>Metazoa</taxon>
        <taxon>Chordata</taxon>
        <taxon>Craniata</taxon>
        <taxon>Vertebrata</taxon>
        <taxon>Euteleostomi</taxon>
        <taxon>Lepidosauria</taxon>
        <taxon>Squamata</taxon>
        <taxon>Bifurcata</taxon>
        <taxon>Unidentata</taxon>
        <taxon>Episquamata</taxon>
        <taxon>Toxicofera</taxon>
        <taxon>Serpentes</taxon>
        <taxon>Colubroidea</taxon>
        <taxon>Elapidae</taxon>
        <taxon>Elapinae</taxon>
        <taxon>Naja</taxon>
    </lineage>
</organism>
<dbReference type="SUPFAM" id="SSF55550">
    <property type="entry name" value="SH2 domain"/>
    <property type="match status" value="1"/>
</dbReference>
<keyword evidence="6" id="KW-1185">Reference proteome</keyword>
<dbReference type="PANTHER" id="PTHR15127:SF29">
    <property type="entry name" value="SH2 DOMAIN-CONTAINING ADAPTER PROTEIN E"/>
    <property type="match status" value="1"/>
</dbReference>
<feature type="compositionally biased region" description="Pro residues" evidence="3">
    <location>
        <begin position="181"/>
        <end position="190"/>
    </location>
</feature>
<name>A0A8C6XHX3_NAJNA</name>
<dbReference type="InterPro" id="IPR036860">
    <property type="entry name" value="SH2_dom_sf"/>
</dbReference>
<dbReference type="AlphaFoldDB" id="A0A8C6XHX3"/>
<keyword evidence="1 2" id="KW-0727">SH2 domain</keyword>
<evidence type="ECO:0000256" key="3">
    <source>
        <dbReference type="SAM" id="MobiDB-lite"/>
    </source>
</evidence>
<feature type="region of interest" description="Disordered" evidence="3">
    <location>
        <begin position="173"/>
        <end position="226"/>
    </location>
</feature>
<protein>
    <submittedName>
        <fullName evidence="5">Src homology 2 domain containing E</fullName>
    </submittedName>
</protein>
<evidence type="ECO:0000256" key="1">
    <source>
        <dbReference type="ARBA" id="ARBA00022999"/>
    </source>
</evidence>